<feature type="domain" description="Protein kinase" evidence="5">
    <location>
        <begin position="114"/>
        <end position="422"/>
    </location>
</feature>
<keyword evidence="2" id="KW-0547">Nucleotide-binding</keyword>
<evidence type="ECO:0000256" key="3">
    <source>
        <dbReference type="ARBA" id="ARBA00022777"/>
    </source>
</evidence>
<dbReference type="InterPro" id="IPR011009">
    <property type="entry name" value="Kinase-like_dom_sf"/>
</dbReference>
<dbReference type="PANTHER" id="PTHR11042:SF190">
    <property type="entry name" value="MITOSIS INHIBITOR PROTEIN KINASE MIK1"/>
    <property type="match status" value="1"/>
</dbReference>
<dbReference type="Pfam" id="PF00069">
    <property type="entry name" value="Pkinase"/>
    <property type="match status" value="1"/>
</dbReference>
<evidence type="ECO:0000256" key="1">
    <source>
        <dbReference type="ARBA" id="ARBA00022679"/>
    </source>
</evidence>
<dbReference type="InterPro" id="IPR000719">
    <property type="entry name" value="Prot_kinase_dom"/>
</dbReference>
<evidence type="ECO:0000313" key="7">
    <source>
        <dbReference type="Proteomes" id="UP000799324"/>
    </source>
</evidence>
<dbReference type="EMBL" id="MU004498">
    <property type="protein sequence ID" value="KAF2649305.1"/>
    <property type="molecule type" value="Genomic_DNA"/>
</dbReference>
<dbReference type="Gene3D" id="1.10.510.10">
    <property type="entry name" value="Transferase(Phosphotransferase) domain 1"/>
    <property type="match status" value="1"/>
</dbReference>
<dbReference type="SUPFAM" id="SSF56112">
    <property type="entry name" value="Protein kinase-like (PK-like)"/>
    <property type="match status" value="1"/>
</dbReference>
<dbReference type="GO" id="GO:0005524">
    <property type="term" value="F:ATP binding"/>
    <property type="evidence" value="ECO:0007669"/>
    <property type="project" value="UniProtKB-KW"/>
</dbReference>
<keyword evidence="1" id="KW-0808">Transferase</keyword>
<dbReference type="PANTHER" id="PTHR11042">
    <property type="entry name" value="EUKARYOTIC TRANSLATION INITIATION FACTOR 2-ALPHA KINASE EIF2-ALPHA KINASE -RELATED"/>
    <property type="match status" value="1"/>
</dbReference>
<name>A0A6A6SN57_9PLEO</name>
<dbReference type="GO" id="GO:0004672">
    <property type="term" value="F:protein kinase activity"/>
    <property type="evidence" value="ECO:0007669"/>
    <property type="project" value="InterPro"/>
</dbReference>
<dbReference type="AlphaFoldDB" id="A0A6A6SN57"/>
<dbReference type="InterPro" id="IPR050339">
    <property type="entry name" value="CC_SR_Kinase"/>
</dbReference>
<keyword evidence="3 6" id="KW-0418">Kinase</keyword>
<dbReference type="GO" id="GO:0005737">
    <property type="term" value="C:cytoplasm"/>
    <property type="evidence" value="ECO:0007669"/>
    <property type="project" value="TreeGrafter"/>
</dbReference>
<proteinExistence type="predicted"/>
<evidence type="ECO:0000259" key="5">
    <source>
        <dbReference type="PROSITE" id="PS50011"/>
    </source>
</evidence>
<keyword evidence="4" id="KW-0067">ATP-binding</keyword>
<sequence>MVRVRRNSSDSSWSLDDLQSIPSQSQKSLSYHNTDDDFVTARSVISRTTYHTASGAEATSRGSSDRLEEELDYSTLLRCKSLWPIDPLAEKDWSGRGQHAVFLNSERKTVDAILEVQDILGSTRTAVVQSVLCRRILLARKTIQCNQQLPKDKAIDEVSHIFRLQHSHIVQVIGTYVMGTSLSILLYPVADYNLDHFLNRLSPDLLGYNEWNQRKYSLRRFFGCLSHAVCHIHSRLTKHMDIKPQNILVRRVDGGPAVNPYSYRVYITDFGIARSYTTLDDSETEGYTLFTRKWSAPEVVDKRKRGLPADIFSLGCVFIEIAAALARAWSSLDTGPSRQSHGFWDTIAHVDDVLSRNEYNDTSYQANIVPLQNLLEEVGNEGRRPSDDLQHIWKITSRMIEEDAARRPSAQNVATSCAHGRDCCRSVPEPLTACRMNATTLSAVSGA</sequence>
<evidence type="ECO:0000313" key="6">
    <source>
        <dbReference type="EMBL" id="KAF2649305.1"/>
    </source>
</evidence>
<dbReference type="SMART" id="SM00220">
    <property type="entry name" value="S_TKc"/>
    <property type="match status" value="1"/>
</dbReference>
<gene>
    <name evidence="6" type="ORF">K491DRAFT_611108</name>
</gene>
<dbReference type="OrthoDB" id="4062651at2759"/>
<dbReference type="CDD" id="cd00180">
    <property type="entry name" value="PKc"/>
    <property type="match status" value="1"/>
</dbReference>
<accession>A0A6A6SN57</accession>
<reference evidence="6" key="1">
    <citation type="journal article" date="2020" name="Stud. Mycol.">
        <title>101 Dothideomycetes genomes: a test case for predicting lifestyles and emergence of pathogens.</title>
        <authorList>
            <person name="Haridas S."/>
            <person name="Albert R."/>
            <person name="Binder M."/>
            <person name="Bloem J."/>
            <person name="Labutti K."/>
            <person name="Salamov A."/>
            <person name="Andreopoulos B."/>
            <person name="Baker S."/>
            <person name="Barry K."/>
            <person name="Bills G."/>
            <person name="Bluhm B."/>
            <person name="Cannon C."/>
            <person name="Castanera R."/>
            <person name="Culley D."/>
            <person name="Daum C."/>
            <person name="Ezra D."/>
            <person name="Gonzalez J."/>
            <person name="Henrissat B."/>
            <person name="Kuo A."/>
            <person name="Liang C."/>
            <person name="Lipzen A."/>
            <person name="Lutzoni F."/>
            <person name="Magnuson J."/>
            <person name="Mondo S."/>
            <person name="Nolan M."/>
            <person name="Ohm R."/>
            <person name="Pangilinan J."/>
            <person name="Park H.-J."/>
            <person name="Ramirez L."/>
            <person name="Alfaro M."/>
            <person name="Sun H."/>
            <person name="Tritt A."/>
            <person name="Yoshinaga Y."/>
            <person name="Zwiers L.-H."/>
            <person name="Turgeon B."/>
            <person name="Goodwin S."/>
            <person name="Spatafora J."/>
            <person name="Crous P."/>
            <person name="Grigoriev I."/>
        </authorList>
    </citation>
    <scope>NUCLEOTIDE SEQUENCE</scope>
    <source>
        <strain evidence="6">CBS 122681</strain>
    </source>
</reference>
<dbReference type="GO" id="GO:0005634">
    <property type="term" value="C:nucleus"/>
    <property type="evidence" value="ECO:0007669"/>
    <property type="project" value="TreeGrafter"/>
</dbReference>
<keyword evidence="7" id="KW-1185">Reference proteome</keyword>
<protein>
    <submittedName>
        <fullName evidence="6">Kinase-like protein</fullName>
    </submittedName>
</protein>
<evidence type="ECO:0000256" key="4">
    <source>
        <dbReference type="ARBA" id="ARBA00022840"/>
    </source>
</evidence>
<evidence type="ECO:0000256" key="2">
    <source>
        <dbReference type="ARBA" id="ARBA00022741"/>
    </source>
</evidence>
<organism evidence="6 7">
    <name type="scientific">Lophiostoma macrostomum CBS 122681</name>
    <dbReference type="NCBI Taxonomy" id="1314788"/>
    <lineage>
        <taxon>Eukaryota</taxon>
        <taxon>Fungi</taxon>
        <taxon>Dikarya</taxon>
        <taxon>Ascomycota</taxon>
        <taxon>Pezizomycotina</taxon>
        <taxon>Dothideomycetes</taxon>
        <taxon>Pleosporomycetidae</taxon>
        <taxon>Pleosporales</taxon>
        <taxon>Lophiostomataceae</taxon>
        <taxon>Lophiostoma</taxon>
    </lineage>
</organism>
<dbReference type="Proteomes" id="UP000799324">
    <property type="component" value="Unassembled WGS sequence"/>
</dbReference>
<dbReference type="PROSITE" id="PS50011">
    <property type="entry name" value="PROTEIN_KINASE_DOM"/>
    <property type="match status" value="1"/>
</dbReference>